<evidence type="ECO:0000256" key="2">
    <source>
        <dbReference type="SAM" id="SignalP"/>
    </source>
</evidence>
<protein>
    <recommendedName>
        <fullName evidence="5">Caleosin</fullName>
    </recommendedName>
</protein>
<proteinExistence type="inferred from homology"/>
<dbReference type="GO" id="GO:0005509">
    <property type="term" value="F:calcium ion binding"/>
    <property type="evidence" value="ECO:0007669"/>
    <property type="project" value="TreeGrafter"/>
</dbReference>
<dbReference type="PROSITE" id="PS51257">
    <property type="entry name" value="PROKAR_LIPOPROTEIN"/>
    <property type="match status" value="1"/>
</dbReference>
<comment type="caution">
    <text evidence="3">The sequence shown here is derived from an EMBL/GenBank/DDBJ whole genome shotgun (WGS) entry which is preliminary data.</text>
</comment>
<gene>
    <name evidence="3" type="ORF">NCGR_LOCUS53100</name>
</gene>
<comment type="similarity">
    <text evidence="1">Belongs to the caleosin family.</text>
</comment>
<dbReference type="EMBL" id="CAJGYO010000015">
    <property type="protein sequence ID" value="CAD6269802.1"/>
    <property type="molecule type" value="Genomic_DNA"/>
</dbReference>
<evidence type="ECO:0000256" key="1">
    <source>
        <dbReference type="ARBA" id="ARBA00006765"/>
    </source>
</evidence>
<reference evidence="3" key="1">
    <citation type="submission" date="2020-10" db="EMBL/GenBank/DDBJ databases">
        <authorList>
            <person name="Han B."/>
            <person name="Lu T."/>
            <person name="Zhao Q."/>
            <person name="Huang X."/>
            <person name="Zhao Y."/>
        </authorList>
    </citation>
    <scope>NUCLEOTIDE SEQUENCE</scope>
</reference>
<dbReference type="AlphaFoldDB" id="A0A811RIY1"/>
<sequence length="218" mass="24145">MAGRWAVLLPSSALLLWIVCSCNWALLSVAASPYGANMTDLMRHVEFFDEDRDGILTIPESTKGFIAIGMDPAFALTMATATHAAFGPLTTPPGKLPSVNIHVSHINGAVHPSDSGAYDKKGNFVPKKFERIFQKFSHSEEDALSWLEVEAMLIANRDLLRPLSWPAAETEWQLIHMLGKDRHGYLHKDTLRGVYDGTVFPKMRDHTIDPHLTGHSDA</sequence>
<keyword evidence="4" id="KW-1185">Reference proteome</keyword>
<dbReference type="InterPro" id="IPR011992">
    <property type="entry name" value="EF-hand-dom_pair"/>
</dbReference>
<evidence type="ECO:0008006" key="5">
    <source>
        <dbReference type="Google" id="ProtNLM"/>
    </source>
</evidence>
<evidence type="ECO:0000313" key="3">
    <source>
        <dbReference type="EMBL" id="CAD6269802.1"/>
    </source>
</evidence>
<dbReference type="Proteomes" id="UP000604825">
    <property type="component" value="Unassembled WGS sequence"/>
</dbReference>
<name>A0A811RIY1_9POAL</name>
<dbReference type="PANTHER" id="PTHR31495:SF4">
    <property type="entry name" value="OS06G0254600 PROTEIN"/>
    <property type="match status" value="1"/>
</dbReference>
<dbReference type="InterPro" id="IPR007736">
    <property type="entry name" value="Caleosin-related"/>
</dbReference>
<accession>A0A811RIY1</accession>
<feature type="chain" id="PRO_5032471429" description="Caleosin" evidence="2">
    <location>
        <begin position="31"/>
        <end position="218"/>
    </location>
</feature>
<evidence type="ECO:0000313" key="4">
    <source>
        <dbReference type="Proteomes" id="UP000604825"/>
    </source>
</evidence>
<dbReference type="OrthoDB" id="640742at2759"/>
<dbReference type="Pfam" id="PF05042">
    <property type="entry name" value="Caleosin"/>
    <property type="match status" value="1"/>
</dbReference>
<feature type="signal peptide" evidence="2">
    <location>
        <begin position="1"/>
        <end position="30"/>
    </location>
</feature>
<dbReference type="GO" id="GO:0004497">
    <property type="term" value="F:monooxygenase activity"/>
    <property type="evidence" value="ECO:0007669"/>
    <property type="project" value="TreeGrafter"/>
</dbReference>
<dbReference type="SUPFAM" id="SSF47473">
    <property type="entry name" value="EF-hand"/>
    <property type="match status" value="1"/>
</dbReference>
<keyword evidence="2" id="KW-0732">Signal</keyword>
<dbReference type="PANTHER" id="PTHR31495">
    <property type="entry name" value="PEROXYGENASE 3-RELATED"/>
    <property type="match status" value="1"/>
</dbReference>
<organism evidence="3 4">
    <name type="scientific">Miscanthus lutarioriparius</name>
    <dbReference type="NCBI Taxonomy" id="422564"/>
    <lineage>
        <taxon>Eukaryota</taxon>
        <taxon>Viridiplantae</taxon>
        <taxon>Streptophyta</taxon>
        <taxon>Embryophyta</taxon>
        <taxon>Tracheophyta</taxon>
        <taxon>Spermatophyta</taxon>
        <taxon>Magnoliopsida</taxon>
        <taxon>Liliopsida</taxon>
        <taxon>Poales</taxon>
        <taxon>Poaceae</taxon>
        <taxon>PACMAD clade</taxon>
        <taxon>Panicoideae</taxon>
        <taxon>Andropogonodae</taxon>
        <taxon>Andropogoneae</taxon>
        <taxon>Saccharinae</taxon>
        <taxon>Miscanthus</taxon>
    </lineage>
</organism>